<proteinExistence type="predicted"/>
<evidence type="ECO:0000256" key="1">
    <source>
        <dbReference type="ARBA" id="ARBA00022679"/>
    </source>
</evidence>
<evidence type="ECO:0000256" key="2">
    <source>
        <dbReference type="ARBA" id="ARBA00023315"/>
    </source>
</evidence>
<protein>
    <recommendedName>
        <fullName evidence="4">N-acetyltransferase domain-containing protein</fullName>
    </recommendedName>
</protein>
<evidence type="ECO:0000256" key="3">
    <source>
        <dbReference type="SAM" id="MobiDB-lite"/>
    </source>
</evidence>
<sequence length="199" mass="20608">MRIIPVPADAEELLLPFLQLCVNWSIDRPHLDVDAIRADDQLLRYVTDWGRDGDLGVMAIPDTAPGGIAPGDTAPGAADAASADAADGPHGRSADASAPAAPAGAAWIRIFADDPGFGWVSDSIPELSVAVLPEHQGEGIGRRLISTLIQMARLSGVEAISLAVEEGNGARHLYDELGFVAVGSSGNSVVMLLDLAPEA</sequence>
<dbReference type="PROSITE" id="PS51186">
    <property type="entry name" value="GNAT"/>
    <property type="match status" value="1"/>
</dbReference>
<dbReference type="InterPro" id="IPR050680">
    <property type="entry name" value="YpeA/RimI_acetyltransf"/>
</dbReference>
<evidence type="ECO:0000313" key="6">
    <source>
        <dbReference type="Proteomes" id="UP001501586"/>
    </source>
</evidence>
<dbReference type="SUPFAM" id="SSF55729">
    <property type="entry name" value="Acyl-CoA N-acyltransferases (Nat)"/>
    <property type="match status" value="1"/>
</dbReference>
<dbReference type="RefSeq" id="WP_236863038.1">
    <property type="nucleotide sequence ID" value="NZ_BAABAZ010000012.1"/>
</dbReference>
<dbReference type="Proteomes" id="UP001501586">
    <property type="component" value="Unassembled WGS sequence"/>
</dbReference>
<organism evidence="5 6">
    <name type="scientific">Brevibacterium daeguense</name>
    <dbReference type="NCBI Taxonomy" id="909936"/>
    <lineage>
        <taxon>Bacteria</taxon>
        <taxon>Bacillati</taxon>
        <taxon>Actinomycetota</taxon>
        <taxon>Actinomycetes</taxon>
        <taxon>Micrococcales</taxon>
        <taxon>Brevibacteriaceae</taxon>
        <taxon>Brevibacterium</taxon>
    </lineage>
</organism>
<name>A0ABP8EMS1_9MICO</name>
<keyword evidence="2" id="KW-0012">Acyltransferase</keyword>
<feature type="compositionally biased region" description="Low complexity" evidence="3">
    <location>
        <begin position="66"/>
        <end position="86"/>
    </location>
</feature>
<dbReference type="InterPro" id="IPR000182">
    <property type="entry name" value="GNAT_dom"/>
</dbReference>
<gene>
    <name evidence="5" type="ORF">GCM10022261_27730</name>
</gene>
<accession>A0ABP8EMS1</accession>
<dbReference type="Pfam" id="PF00583">
    <property type="entry name" value="Acetyltransf_1"/>
    <property type="match status" value="1"/>
</dbReference>
<dbReference type="CDD" id="cd04301">
    <property type="entry name" value="NAT_SF"/>
    <property type="match status" value="1"/>
</dbReference>
<dbReference type="EMBL" id="BAABAZ010000012">
    <property type="protein sequence ID" value="GAA4285242.1"/>
    <property type="molecule type" value="Genomic_DNA"/>
</dbReference>
<feature type="region of interest" description="Disordered" evidence="3">
    <location>
        <begin position="66"/>
        <end position="98"/>
    </location>
</feature>
<dbReference type="PANTHER" id="PTHR43420:SF44">
    <property type="entry name" value="ACETYLTRANSFERASE YPEA"/>
    <property type="match status" value="1"/>
</dbReference>
<dbReference type="Gene3D" id="3.40.630.30">
    <property type="match status" value="1"/>
</dbReference>
<dbReference type="PANTHER" id="PTHR43420">
    <property type="entry name" value="ACETYLTRANSFERASE"/>
    <property type="match status" value="1"/>
</dbReference>
<evidence type="ECO:0000313" key="5">
    <source>
        <dbReference type="EMBL" id="GAA4285242.1"/>
    </source>
</evidence>
<dbReference type="InterPro" id="IPR016181">
    <property type="entry name" value="Acyl_CoA_acyltransferase"/>
</dbReference>
<keyword evidence="6" id="KW-1185">Reference proteome</keyword>
<keyword evidence="1" id="KW-0808">Transferase</keyword>
<comment type="caution">
    <text evidence="5">The sequence shown here is derived from an EMBL/GenBank/DDBJ whole genome shotgun (WGS) entry which is preliminary data.</text>
</comment>
<evidence type="ECO:0000259" key="4">
    <source>
        <dbReference type="PROSITE" id="PS51186"/>
    </source>
</evidence>
<reference evidence="6" key="1">
    <citation type="journal article" date="2019" name="Int. J. Syst. Evol. Microbiol.">
        <title>The Global Catalogue of Microorganisms (GCM) 10K type strain sequencing project: providing services to taxonomists for standard genome sequencing and annotation.</title>
        <authorList>
            <consortium name="The Broad Institute Genomics Platform"/>
            <consortium name="The Broad Institute Genome Sequencing Center for Infectious Disease"/>
            <person name="Wu L."/>
            <person name="Ma J."/>
        </authorList>
    </citation>
    <scope>NUCLEOTIDE SEQUENCE [LARGE SCALE GENOMIC DNA]</scope>
    <source>
        <strain evidence="6">JCM 17458</strain>
    </source>
</reference>
<feature type="domain" description="N-acetyltransferase" evidence="4">
    <location>
        <begin position="41"/>
        <end position="196"/>
    </location>
</feature>